<feature type="chain" id="PRO_5030672281" evidence="2">
    <location>
        <begin position="21"/>
        <end position="553"/>
    </location>
</feature>
<name>A0A7S2K672_9STRA</name>
<evidence type="ECO:0000313" key="3">
    <source>
        <dbReference type="EMBL" id="CAD9567605.1"/>
    </source>
</evidence>
<gene>
    <name evidence="3" type="ORF">LDAN0321_LOCUS6028</name>
</gene>
<evidence type="ECO:0000256" key="2">
    <source>
        <dbReference type="SAM" id="SignalP"/>
    </source>
</evidence>
<organism evidence="3">
    <name type="scientific">Leptocylindrus danicus</name>
    <dbReference type="NCBI Taxonomy" id="163516"/>
    <lineage>
        <taxon>Eukaryota</taxon>
        <taxon>Sar</taxon>
        <taxon>Stramenopiles</taxon>
        <taxon>Ochrophyta</taxon>
        <taxon>Bacillariophyta</taxon>
        <taxon>Coscinodiscophyceae</taxon>
        <taxon>Chaetocerotophycidae</taxon>
        <taxon>Leptocylindrales</taxon>
        <taxon>Leptocylindraceae</taxon>
        <taxon>Leptocylindrus</taxon>
    </lineage>
</organism>
<feature type="compositionally biased region" description="Basic residues" evidence="1">
    <location>
        <begin position="106"/>
        <end position="117"/>
    </location>
</feature>
<dbReference type="AlphaFoldDB" id="A0A7S2K672"/>
<feature type="region of interest" description="Disordered" evidence="1">
    <location>
        <begin position="460"/>
        <end position="553"/>
    </location>
</feature>
<accession>A0A7S2K672</accession>
<feature type="region of interest" description="Disordered" evidence="1">
    <location>
        <begin position="69"/>
        <end position="180"/>
    </location>
</feature>
<dbReference type="EMBL" id="HBGY01009552">
    <property type="protein sequence ID" value="CAD9567605.1"/>
    <property type="molecule type" value="Transcribed_RNA"/>
</dbReference>
<feature type="signal peptide" evidence="2">
    <location>
        <begin position="1"/>
        <end position="20"/>
    </location>
</feature>
<sequence length="553" mass="61001">MMLLLYSATILLINAQKSRAHQSNQISLHHHNPIYPYIRGGSQEQQIRTPEEEENEELDALIEDLIQEVDDEDNSVVVNEVEESSKTDERDDIEDDSVSIEVAKTPLKKKKKKKKQRVGNVDEHKTRQSASDDVQVGQRSSSNNSTEGDGSDNISSTSKKKQSNKSLRNEKIEEKPPAPPNALYRMLLAKGKAGHILVISLVILTEYCTVYLPELIALLSSVAQSIGIYNPNDSDRAFSGRSSSYASGDYKGGTNPTYAAFQRTKSATRGKAAKALRKREDKAAMQDLKLIGDPMDAKYRYLSDGFMKRHCIGKYRTVDVSSGAAGYDQKRQQVGITDASDVESEEDDSGIVDTLKGYKGSESTGKGHENSGGVNFSIGFDVKSSSSHKLKKKRGDSSIMASANPTDILGRLRESATGLQSTYSSTRILGAYPGDAVPIDEAGSADGLVSLARRYGYGDWESDDEGDFEGPSKANFTSSSRRKRKITMRISGRQSSLRQDRGRKRNHVTSESSPTSARSSTRNKNISRSRMGTRRTMMPLENLKRAKARQENE</sequence>
<reference evidence="3" key="1">
    <citation type="submission" date="2021-01" db="EMBL/GenBank/DDBJ databases">
        <authorList>
            <person name="Corre E."/>
            <person name="Pelletier E."/>
            <person name="Niang G."/>
            <person name="Scheremetjew M."/>
            <person name="Finn R."/>
            <person name="Kale V."/>
            <person name="Holt S."/>
            <person name="Cochrane G."/>
            <person name="Meng A."/>
            <person name="Brown T."/>
            <person name="Cohen L."/>
        </authorList>
    </citation>
    <scope>NUCLEOTIDE SEQUENCE</scope>
    <source>
        <strain evidence="3">B650</strain>
    </source>
</reference>
<evidence type="ECO:0000256" key="1">
    <source>
        <dbReference type="SAM" id="MobiDB-lite"/>
    </source>
</evidence>
<feature type="compositionally biased region" description="Polar residues" evidence="1">
    <location>
        <begin position="128"/>
        <end position="154"/>
    </location>
</feature>
<keyword evidence="2" id="KW-0732">Signal</keyword>
<feature type="compositionally biased region" description="Basic and acidic residues" evidence="1">
    <location>
        <begin position="542"/>
        <end position="553"/>
    </location>
</feature>
<feature type="compositionally biased region" description="Low complexity" evidence="1">
    <location>
        <begin position="509"/>
        <end position="520"/>
    </location>
</feature>
<protein>
    <submittedName>
        <fullName evidence="3">Uncharacterized protein</fullName>
    </submittedName>
</protein>
<proteinExistence type="predicted"/>
<feature type="compositionally biased region" description="Basic and acidic residues" evidence="1">
    <location>
        <begin position="167"/>
        <end position="176"/>
    </location>
</feature>